<dbReference type="InterPro" id="IPR009071">
    <property type="entry name" value="HMG_box_dom"/>
</dbReference>
<evidence type="ECO:0000313" key="3">
    <source>
        <dbReference type="EMBL" id="GES99584.1"/>
    </source>
</evidence>
<organism evidence="2 4">
    <name type="scientific">Rhizophagus clarus</name>
    <dbReference type="NCBI Taxonomy" id="94130"/>
    <lineage>
        <taxon>Eukaryota</taxon>
        <taxon>Fungi</taxon>
        <taxon>Fungi incertae sedis</taxon>
        <taxon>Mucoromycota</taxon>
        <taxon>Glomeromycotina</taxon>
        <taxon>Glomeromycetes</taxon>
        <taxon>Glomerales</taxon>
        <taxon>Glomeraceae</taxon>
        <taxon>Rhizophagus</taxon>
    </lineage>
</organism>
<accession>A0A2Z6QYF5</accession>
<sequence>MNLSKLNSEYLSNGRTSLPSNANVPTLPRVVLPFPPNITAYEIAHKRLQSNICSKVPNAFFIYRKVFVDHLLSLDHKFKMTEVSKLASENWKNESQEVISAYKKLSKQVEKELNNMRNKNLVYAIDIEKHKFVKRKERKSFGEHSISKFSINEKKSSTIAKIENSTNEINEGEGEVNNSRKILNYGLSPNFNSILDNNTMLIYDDELTISPIECEIPNDSYDYGHKKYYDPSTILNNSQDFFEDYDNLEWYLNDSIINLI</sequence>
<dbReference type="Pfam" id="PF00505">
    <property type="entry name" value="HMG_box"/>
    <property type="match status" value="1"/>
</dbReference>
<evidence type="ECO:0000313" key="4">
    <source>
        <dbReference type="Proteomes" id="UP000247702"/>
    </source>
</evidence>
<dbReference type="OrthoDB" id="6247875at2759"/>
<gene>
    <name evidence="3" type="ORF">RCL2_002607800</name>
    <name evidence="2" type="ORF">RclHR1_01720025</name>
</gene>
<comment type="caution">
    <text evidence="2">The sequence shown here is derived from an EMBL/GenBank/DDBJ whole genome shotgun (WGS) entry which is preliminary data.</text>
</comment>
<dbReference type="InterPro" id="IPR036910">
    <property type="entry name" value="HMG_box_dom_sf"/>
</dbReference>
<reference evidence="3" key="2">
    <citation type="submission" date="2019-10" db="EMBL/GenBank/DDBJ databases">
        <title>Conservation and host-specific expression of non-tandemly repeated heterogenous ribosome RNA gene in arbuscular mycorrhizal fungi.</title>
        <authorList>
            <person name="Maeda T."/>
            <person name="Kobayashi Y."/>
            <person name="Nakagawa T."/>
            <person name="Ezawa T."/>
            <person name="Yamaguchi K."/>
            <person name="Bino T."/>
            <person name="Nishimoto Y."/>
            <person name="Shigenobu S."/>
            <person name="Kawaguchi M."/>
        </authorList>
    </citation>
    <scope>NUCLEOTIDE SEQUENCE</scope>
    <source>
        <strain evidence="3">HR1</strain>
    </source>
</reference>
<dbReference type="EMBL" id="BEXD01000802">
    <property type="protein sequence ID" value="GBB90304.1"/>
    <property type="molecule type" value="Genomic_DNA"/>
</dbReference>
<feature type="domain" description="HMG box" evidence="1">
    <location>
        <begin position="57"/>
        <end position="113"/>
    </location>
</feature>
<dbReference type="Proteomes" id="UP000247702">
    <property type="component" value="Unassembled WGS sequence"/>
</dbReference>
<evidence type="ECO:0000259" key="1">
    <source>
        <dbReference type="Pfam" id="PF00505"/>
    </source>
</evidence>
<reference evidence="2 4" key="1">
    <citation type="submission" date="2017-11" db="EMBL/GenBank/DDBJ databases">
        <title>The genome of Rhizophagus clarus HR1 reveals common genetic basis of auxotrophy among arbuscular mycorrhizal fungi.</title>
        <authorList>
            <person name="Kobayashi Y."/>
        </authorList>
    </citation>
    <scope>NUCLEOTIDE SEQUENCE [LARGE SCALE GENOMIC DNA]</scope>
    <source>
        <strain evidence="2 4">HR1</strain>
    </source>
</reference>
<dbReference type="AlphaFoldDB" id="A0A2Z6QYF5"/>
<proteinExistence type="predicted"/>
<dbReference type="SUPFAM" id="SSF47095">
    <property type="entry name" value="HMG-box"/>
    <property type="match status" value="1"/>
</dbReference>
<dbReference type="Proteomes" id="UP000615446">
    <property type="component" value="Unassembled WGS sequence"/>
</dbReference>
<dbReference type="EMBL" id="BLAL01000281">
    <property type="protein sequence ID" value="GES99584.1"/>
    <property type="molecule type" value="Genomic_DNA"/>
</dbReference>
<keyword evidence="4" id="KW-1185">Reference proteome</keyword>
<protein>
    <recommendedName>
        <fullName evidence="1">HMG box domain-containing protein</fullName>
    </recommendedName>
</protein>
<evidence type="ECO:0000313" key="2">
    <source>
        <dbReference type="EMBL" id="GBB90304.1"/>
    </source>
</evidence>
<dbReference type="Gene3D" id="1.10.30.10">
    <property type="entry name" value="High mobility group box domain"/>
    <property type="match status" value="1"/>
</dbReference>
<name>A0A2Z6QYF5_9GLOM</name>